<evidence type="ECO:0000256" key="1">
    <source>
        <dbReference type="SAM" id="Phobius"/>
    </source>
</evidence>
<protein>
    <recommendedName>
        <fullName evidence="4">Transmembrane protein</fullName>
    </recommendedName>
</protein>
<evidence type="ECO:0000313" key="3">
    <source>
        <dbReference type="Proteomes" id="UP001374535"/>
    </source>
</evidence>
<accession>A0AAQ3SBY7</accession>
<keyword evidence="1" id="KW-1133">Transmembrane helix</keyword>
<keyword evidence="3" id="KW-1185">Reference proteome</keyword>
<keyword evidence="1" id="KW-0812">Transmembrane</keyword>
<name>A0AAQ3SBY7_VIGMU</name>
<dbReference type="Proteomes" id="UP001374535">
    <property type="component" value="Chromosome 1"/>
</dbReference>
<feature type="transmembrane region" description="Helical" evidence="1">
    <location>
        <begin position="72"/>
        <end position="90"/>
    </location>
</feature>
<sequence length="142" mass="16709">MWHIEGNDLGFDFTPFICGDTWQLNGVRVLMMTFPVARNCRFMARRNCRFIRFEPRFGCLKMMEDTNLVRETQLGFMVMAVWVCCFWLGWTNLNDAMWRLCDLDGSMILRNQWRLNKFNGGVIWDFTSFHGRGAISRIGVSS</sequence>
<dbReference type="AlphaFoldDB" id="A0AAQ3SBY7"/>
<evidence type="ECO:0008006" key="4">
    <source>
        <dbReference type="Google" id="ProtNLM"/>
    </source>
</evidence>
<reference evidence="2 3" key="1">
    <citation type="journal article" date="2023" name="Life. Sci Alliance">
        <title>Evolutionary insights into 3D genome organization and epigenetic landscape of Vigna mungo.</title>
        <authorList>
            <person name="Junaid A."/>
            <person name="Singh B."/>
            <person name="Bhatia S."/>
        </authorList>
    </citation>
    <scope>NUCLEOTIDE SEQUENCE [LARGE SCALE GENOMIC DNA]</scope>
    <source>
        <strain evidence="2">Urdbean</strain>
    </source>
</reference>
<dbReference type="EMBL" id="CP144700">
    <property type="protein sequence ID" value="WVZ23029.1"/>
    <property type="molecule type" value="Genomic_DNA"/>
</dbReference>
<gene>
    <name evidence="2" type="ORF">V8G54_001573</name>
</gene>
<evidence type="ECO:0000313" key="2">
    <source>
        <dbReference type="EMBL" id="WVZ23029.1"/>
    </source>
</evidence>
<proteinExistence type="predicted"/>
<organism evidence="2 3">
    <name type="scientific">Vigna mungo</name>
    <name type="common">Black gram</name>
    <name type="synonym">Phaseolus mungo</name>
    <dbReference type="NCBI Taxonomy" id="3915"/>
    <lineage>
        <taxon>Eukaryota</taxon>
        <taxon>Viridiplantae</taxon>
        <taxon>Streptophyta</taxon>
        <taxon>Embryophyta</taxon>
        <taxon>Tracheophyta</taxon>
        <taxon>Spermatophyta</taxon>
        <taxon>Magnoliopsida</taxon>
        <taxon>eudicotyledons</taxon>
        <taxon>Gunneridae</taxon>
        <taxon>Pentapetalae</taxon>
        <taxon>rosids</taxon>
        <taxon>fabids</taxon>
        <taxon>Fabales</taxon>
        <taxon>Fabaceae</taxon>
        <taxon>Papilionoideae</taxon>
        <taxon>50 kb inversion clade</taxon>
        <taxon>NPAAA clade</taxon>
        <taxon>indigoferoid/millettioid clade</taxon>
        <taxon>Phaseoleae</taxon>
        <taxon>Vigna</taxon>
    </lineage>
</organism>
<keyword evidence="1" id="KW-0472">Membrane</keyword>